<organism evidence="1 2">
    <name type="scientific">Pararge aegeria aegeria</name>
    <dbReference type="NCBI Taxonomy" id="348720"/>
    <lineage>
        <taxon>Eukaryota</taxon>
        <taxon>Metazoa</taxon>
        <taxon>Ecdysozoa</taxon>
        <taxon>Arthropoda</taxon>
        <taxon>Hexapoda</taxon>
        <taxon>Insecta</taxon>
        <taxon>Pterygota</taxon>
        <taxon>Neoptera</taxon>
        <taxon>Endopterygota</taxon>
        <taxon>Lepidoptera</taxon>
        <taxon>Glossata</taxon>
        <taxon>Ditrysia</taxon>
        <taxon>Papilionoidea</taxon>
        <taxon>Nymphalidae</taxon>
        <taxon>Satyrinae</taxon>
        <taxon>Satyrini</taxon>
        <taxon>Parargina</taxon>
        <taxon>Pararge</taxon>
    </lineage>
</organism>
<proteinExistence type="predicted"/>
<keyword evidence="2" id="KW-1185">Reference proteome</keyword>
<feature type="non-terminal residue" evidence="1">
    <location>
        <position position="1"/>
    </location>
</feature>
<gene>
    <name evidence="1" type="primary">jg23530</name>
    <name evidence="1" type="ORF">PAEG_LOCUS2555</name>
</gene>
<name>A0A8S4QHC3_9NEOP</name>
<comment type="caution">
    <text evidence="1">The sequence shown here is derived from an EMBL/GenBank/DDBJ whole genome shotgun (WGS) entry which is preliminary data.</text>
</comment>
<dbReference type="EMBL" id="CAKXAJ010007975">
    <property type="protein sequence ID" value="CAH2210665.1"/>
    <property type="molecule type" value="Genomic_DNA"/>
</dbReference>
<evidence type="ECO:0000313" key="1">
    <source>
        <dbReference type="EMBL" id="CAH2210665.1"/>
    </source>
</evidence>
<dbReference type="AlphaFoldDB" id="A0A8S4QHC3"/>
<reference evidence="1" key="1">
    <citation type="submission" date="2022-03" db="EMBL/GenBank/DDBJ databases">
        <authorList>
            <person name="Lindestad O."/>
        </authorList>
    </citation>
    <scope>NUCLEOTIDE SEQUENCE</scope>
</reference>
<evidence type="ECO:0000313" key="2">
    <source>
        <dbReference type="Proteomes" id="UP000838756"/>
    </source>
</evidence>
<accession>A0A8S4QHC3</accession>
<sequence length="89" mass="10097">RENEEKKIDALLFILDYSGTHSGPTSPILEDLSITETFILHCTGLYSDIPIHTYTDCSCPRKNRGQQIMRKIALEMGKERLLREKSGDG</sequence>
<protein>
    <submittedName>
        <fullName evidence="1">Jg23530 protein</fullName>
    </submittedName>
</protein>
<dbReference type="Proteomes" id="UP000838756">
    <property type="component" value="Unassembled WGS sequence"/>
</dbReference>